<dbReference type="EMBL" id="NEVH01021955">
    <property type="protein sequence ID" value="PNF19010.1"/>
    <property type="molecule type" value="Genomic_DNA"/>
</dbReference>
<keyword evidence="1" id="KW-1133">Transmembrane helix</keyword>
<comment type="caution">
    <text evidence="2">The sequence shown here is derived from an EMBL/GenBank/DDBJ whole genome shotgun (WGS) entry which is preliminary data.</text>
</comment>
<evidence type="ECO:0000256" key="1">
    <source>
        <dbReference type="SAM" id="Phobius"/>
    </source>
</evidence>
<name>A0A2J7PRQ3_9NEOP</name>
<feature type="transmembrane region" description="Helical" evidence="1">
    <location>
        <begin position="218"/>
        <end position="236"/>
    </location>
</feature>
<dbReference type="Proteomes" id="UP000235965">
    <property type="component" value="Unassembled WGS sequence"/>
</dbReference>
<sequence length="328" mass="37253">MPFFLGVSISKESPAWSAIQGHICAECIWGLVTQLTKTEKNAHRKKRGLFNFVGQISHSLFAILGSENEVYNSRINQLELWISLKRNSWIYIVPVPSQMTILCPAQQPTELEIKNSGILSFLLECTGYSDKVMIRSVTSHYVNHTRKDIFPALYLPLDCCENDKTKIHLGKLQLETPLKNGLTHNDKLRLVSHKVEDVEKLKEEQEWKLKHENSTRQLSLLSSVGAVALVLLIGILCCCCRCCRNCWPKFVKWAWDDSKCSTVIFKPKIINSVHTSNDSLHRRGAMLSLATHMDDNTPKEFTEMNPMNATIGVRVSRTSSRNQAVSKR</sequence>
<dbReference type="AlphaFoldDB" id="A0A2J7PRQ3"/>
<dbReference type="InParanoid" id="A0A2J7PRQ3"/>
<evidence type="ECO:0000313" key="2">
    <source>
        <dbReference type="EMBL" id="PNF19010.1"/>
    </source>
</evidence>
<dbReference type="STRING" id="105785.A0A2J7PRQ3"/>
<keyword evidence="1" id="KW-0472">Membrane</keyword>
<evidence type="ECO:0000313" key="3">
    <source>
        <dbReference type="Proteomes" id="UP000235965"/>
    </source>
</evidence>
<keyword evidence="3" id="KW-1185">Reference proteome</keyword>
<protein>
    <submittedName>
        <fullName evidence="2">Uncharacterized protein</fullName>
    </submittedName>
</protein>
<reference evidence="2 3" key="1">
    <citation type="submission" date="2017-12" db="EMBL/GenBank/DDBJ databases">
        <title>Hemimetabolous genomes reveal molecular basis of termite eusociality.</title>
        <authorList>
            <person name="Harrison M.C."/>
            <person name="Jongepier E."/>
            <person name="Robertson H.M."/>
            <person name="Arning N."/>
            <person name="Bitard-Feildel T."/>
            <person name="Chao H."/>
            <person name="Childers C.P."/>
            <person name="Dinh H."/>
            <person name="Doddapaneni H."/>
            <person name="Dugan S."/>
            <person name="Gowin J."/>
            <person name="Greiner C."/>
            <person name="Han Y."/>
            <person name="Hu H."/>
            <person name="Hughes D.S.T."/>
            <person name="Huylmans A.-K."/>
            <person name="Kemena C."/>
            <person name="Kremer L.P.M."/>
            <person name="Lee S.L."/>
            <person name="Lopez-Ezquerra A."/>
            <person name="Mallet L."/>
            <person name="Monroy-Kuhn J.M."/>
            <person name="Moser A."/>
            <person name="Murali S.C."/>
            <person name="Muzny D.M."/>
            <person name="Otani S."/>
            <person name="Piulachs M.-D."/>
            <person name="Poelchau M."/>
            <person name="Qu J."/>
            <person name="Schaub F."/>
            <person name="Wada-Katsumata A."/>
            <person name="Worley K.C."/>
            <person name="Xie Q."/>
            <person name="Ylla G."/>
            <person name="Poulsen M."/>
            <person name="Gibbs R.A."/>
            <person name="Schal C."/>
            <person name="Richards S."/>
            <person name="Belles X."/>
            <person name="Korb J."/>
            <person name="Bornberg-Bauer E."/>
        </authorList>
    </citation>
    <scope>NUCLEOTIDE SEQUENCE [LARGE SCALE GENOMIC DNA]</scope>
    <source>
        <tissue evidence="2">Whole body</tissue>
    </source>
</reference>
<accession>A0A2J7PRQ3</accession>
<gene>
    <name evidence="2" type="ORF">B7P43_G12398</name>
</gene>
<keyword evidence="1" id="KW-0812">Transmembrane</keyword>
<organism evidence="2 3">
    <name type="scientific">Cryptotermes secundus</name>
    <dbReference type="NCBI Taxonomy" id="105785"/>
    <lineage>
        <taxon>Eukaryota</taxon>
        <taxon>Metazoa</taxon>
        <taxon>Ecdysozoa</taxon>
        <taxon>Arthropoda</taxon>
        <taxon>Hexapoda</taxon>
        <taxon>Insecta</taxon>
        <taxon>Pterygota</taxon>
        <taxon>Neoptera</taxon>
        <taxon>Polyneoptera</taxon>
        <taxon>Dictyoptera</taxon>
        <taxon>Blattodea</taxon>
        <taxon>Blattoidea</taxon>
        <taxon>Termitoidae</taxon>
        <taxon>Kalotermitidae</taxon>
        <taxon>Cryptotermitinae</taxon>
        <taxon>Cryptotermes</taxon>
    </lineage>
</organism>
<dbReference type="OrthoDB" id="6624493at2759"/>
<proteinExistence type="predicted"/>